<dbReference type="InterPro" id="IPR000743">
    <property type="entry name" value="Glyco_hydro_28"/>
</dbReference>
<dbReference type="Pfam" id="PF00295">
    <property type="entry name" value="Glyco_hydro_28"/>
    <property type="match status" value="1"/>
</dbReference>
<dbReference type="GO" id="GO:0004650">
    <property type="term" value="F:polygalacturonase activity"/>
    <property type="evidence" value="ECO:0007669"/>
    <property type="project" value="InterPro"/>
</dbReference>
<keyword evidence="12" id="KW-1185">Reference proteome</keyword>
<dbReference type="InterPro" id="IPR006626">
    <property type="entry name" value="PbH1"/>
</dbReference>
<dbReference type="Proteomes" id="UP000554482">
    <property type="component" value="Unassembled WGS sequence"/>
</dbReference>
<dbReference type="AlphaFoldDB" id="A0A7J6V6C0"/>
<dbReference type="EMBL" id="JABWDY010038405">
    <property type="protein sequence ID" value="KAF5179740.1"/>
    <property type="molecule type" value="Genomic_DNA"/>
</dbReference>
<protein>
    <submittedName>
        <fullName evidence="11">Exopolygalacturonase</fullName>
    </submittedName>
</protein>
<dbReference type="InterPro" id="IPR012334">
    <property type="entry name" value="Pectin_lyas_fold"/>
</dbReference>
<evidence type="ECO:0000256" key="6">
    <source>
        <dbReference type="ARBA" id="ARBA00023295"/>
    </source>
</evidence>
<dbReference type="OrthoDB" id="187139at2759"/>
<evidence type="ECO:0000256" key="1">
    <source>
        <dbReference type="ARBA" id="ARBA00004191"/>
    </source>
</evidence>
<name>A0A7J6V6C0_THATH</name>
<evidence type="ECO:0000256" key="2">
    <source>
        <dbReference type="ARBA" id="ARBA00008834"/>
    </source>
</evidence>
<gene>
    <name evidence="11" type="ORF">FRX31_030678</name>
</gene>
<feature type="chain" id="PRO_5029635764" evidence="10">
    <location>
        <begin position="21"/>
        <end position="465"/>
    </location>
</feature>
<comment type="subcellular location">
    <subcellularLocation>
        <location evidence="1">Secreted</location>
        <location evidence="1">Cell wall</location>
    </subcellularLocation>
</comment>
<keyword evidence="10" id="KW-0732">Signal</keyword>
<evidence type="ECO:0000256" key="10">
    <source>
        <dbReference type="SAM" id="SignalP"/>
    </source>
</evidence>
<reference evidence="11 12" key="1">
    <citation type="submission" date="2020-06" db="EMBL/GenBank/DDBJ databases">
        <title>Transcriptomic and genomic resources for Thalictrum thalictroides and T. hernandezii: Facilitating candidate gene discovery in an emerging model plant lineage.</title>
        <authorList>
            <person name="Arias T."/>
            <person name="Riano-Pachon D.M."/>
            <person name="Di Stilio V.S."/>
        </authorList>
    </citation>
    <scope>NUCLEOTIDE SEQUENCE [LARGE SCALE GENOMIC DNA]</scope>
    <source>
        <strain evidence="12">cv. WT478/WT964</strain>
        <tissue evidence="11">Leaves</tissue>
    </source>
</reference>
<keyword evidence="6 9" id="KW-0326">Glycosidase</keyword>
<evidence type="ECO:0000313" key="12">
    <source>
        <dbReference type="Proteomes" id="UP000554482"/>
    </source>
</evidence>
<dbReference type="SMART" id="SM00710">
    <property type="entry name" value="PbH1"/>
    <property type="match status" value="5"/>
</dbReference>
<evidence type="ECO:0000256" key="4">
    <source>
        <dbReference type="ARBA" id="ARBA00022525"/>
    </source>
</evidence>
<keyword evidence="5 9" id="KW-0378">Hydrolase</keyword>
<organism evidence="11 12">
    <name type="scientific">Thalictrum thalictroides</name>
    <name type="common">Rue-anemone</name>
    <name type="synonym">Anemone thalictroides</name>
    <dbReference type="NCBI Taxonomy" id="46969"/>
    <lineage>
        <taxon>Eukaryota</taxon>
        <taxon>Viridiplantae</taxon>
        <taxon>Streptophyta</taxon>
        <taxon>Embryophyta</taxon>
        <taxon>Tracheophyta</taxon>
        <taxon>Spermatophyta</taxon>
        <taxon>Magnoliopsida</taxon>
        <taxon>Ranunculales</taxon>
        <taxon>Ranunculaceae</taxon>
        <taxon>Thalictroideae</taxon>
        <taxon>Thalictrum</taxon>
    </lineage>
</organism>
<evidence type="ECO:0000256" key="5">
    <source>
        <dbReference type="ARBA" id="ARBA00022801"/>
    </source>
</evidence>
<sequence length="465" mass="49534">MKVEIILIICINAFSIGVKSQIEQETTDNPQQLSTGADSSQTFFIDNPVQLSTGADSSQTFFTEANSVGQGNAAIFEQQLSAVKTQATGTGTCSGGTYNVKDFGAKGDGKTDDCKAIQAAWLAACKCTGSPKVLIPSGTYLTGPVQFFGACKGTTITLQVQGTLKASTNLGHFGQRDWICFGWVRGLILTGGGTFDGQGTASWPYNKCPVTKKCNVLPTNLKFNAMTDTTVKGITSLNSKFFHIGVVNCQKFNVIGVHITAPGDSPNTDGLHFERSSDVTITDSIIATGDDCISIGHGNSRMTIKGITCGPGHGISVGSLGRYQNEGDVNGLLVKNCTLSKTTNGVRLKTWESSPNPSKAINITFEDIIMNNVCNPIIIDQTYCPYVSCESKLPSKVKLQDIFFRRIRGTSSTPIAVWLKCNKNIPCQNVVLQDINLSHPAGAKSTCQNIQAKTLGTVIPTPCKG</sequence>
<evidence type="ECO:0000256" key="8">
    <source>
        <dbReference type="PROSITE-ProRule" id="PRU10052"/>
    </source>
</evidence>
<feature type="signal peptide" evidence="10">
    <location>
        <begin position="1"/>
        <end position="20"/>
    </location>
</feature>
<comment type="similarity">
    <text evidence="2 9">Belongs to the glycosyl hydrolase 28 family.</text>
</comment>
<comment type="caution">
    <text evidence="11">The sequence shown here is derived from an EMBL/GenBank/DDBJ whole genome shotgun (WGS) entry which is preliminary data.</text>
</comment>
<dbReference type="GO" id="GO:0071555">
    <property type="term" value="P:cell wall organization"/>
    <property type="evidence" value="ECO:0007669"/>
    <property type="project" value="UniProtKB-KW"/>
</dbReference>
<dbReference type="Gene3D" id="2.160.20.10">
    <property type="entry name" value="Single-stranded right-handed beta-helix, Pectin lyase-like"/>
    <property type="match status" value="1"/>
</dbReference>
<feature type="active site" evidence="8">
    <location>
        <position position="313"/>
    </location>
</feature>
<dbReference type="SUPFAM" id="SSF51126">
    <property type="entry name" value="Pectin lyase-like"/>
    <property type="match status" value="1"/>
</dbReference>
<dbReference type="PROSITE" id="PS00502">
    <property type="entry name" value="POLYGALACTURONASE"/>
    <property type="match status" value="1"/>
</dbReference>
<proteinExistence type="inferred from homology"/>
<dbReference type="FunFam" id="2.160.20.10:FF:000004">
    <property type="entry name" value="Pectin lyase-like superfamily protein"/>
    <property type="match status" value="1"/>
</dbReference>
<dbReference type="InterPro" id="IPR011050">
    <property type="entry name" value="Pectin_lyase_fold/virulence"/>
</dbReference>
<dbReference type="GO" id="GO:0005975">
    <property type="term" value="P:carbohydrate metabolic process"/>
    <property type="evidence" value="ECO:0007669"/>
    <property type="project" value="InterPro"/>
</dbReference>
<evidence type="ECO:0000256" key="7">
    <source>
        <dbReference type="ARBA" id="ARBA00023316"/>
    </source>
</evidence>
<keyword evidence="7" id="KW-0961">Cell wall biogenesis/degradation</keyword>
<evidence type="ECO:0000313" key="11">
    <source>
        <dbReference type="EMBL" id="KAF5179740.1"/>
    </source>
</evidence>
<keyword evidence="4" id="KW-0964">Secreted</keyword>
<dbReference type="PANTHER" id="PTHR31375">
    <property type="match status" value="1"/>
</dbReference>
<evidence type="ECO:0000256" key="3">
    <source>
        <dbReference type="ARBA" id="ARBA00022512"/>
    </source>
</evidence>
<accession>A0A7J6V6C0</accession>
<evidence type="ECO:0000256" key="9">
    <source>
        <dbReference type="RuleBase" id="RU361169"/>
    </source>
</evidence>
<keyword evidence="3" id="KW-0134">Cell wall</keyword>